<dbReference type="AlphaFoldDB" id="A0A495IUN2"/>
<proteinExistence type="predicted"/>
<name>A0A495IUN2_9SPHI</name>
<dbReference type="InterPro" id="IPR039743">
    <property type="entry name" value="6GAL/EXGAL"/>
</dbReference>
<dbReference type="InterPro" id="IPR039514">
    <property type="entry name" value="6GAL-like"/>
</dbReference>
<evidence type="ECO:0000313" key="3">
    <source>
        <dbReference type="Proteomes" id="UP000268007"/>
    </source>
</evidence>
<dbReference type="SUPFAM" id="SSF51011">
    <property type="entry name" value="Glycosyl hydrolase domain"/>
    <property type="match status" value="1"/>
</dbReference>
<gene>
    <name evidence="2" type="ORF">BDD43_0582</name>
</gene>
<dbReference type="GO" id="GO:0004553">
    <property type="term" value="F:hydrolase activity, hydrolyzing O-glycosyl compounds"/>
    <property type="evidence" value="ECO:0007669"/>
    <property type="project" value="InterPro"/>
</dbReference>
<dbReference type="Gene3D" id="3.20.20.80">
    <property type="entry name" value="Glycosidases"/>
    <property type="match status" value="1"/>
</dbReference>
<feature type="domain" description="Endo-beta-1,6-galactanase-like" evidence="1">
    <location>
        <begin position="20"/>
        <end position="384"/>
    </location>
</feature>
<dbReference type="InterPro" id="IPR013780">
    <property type="entry name" value="Glyco_hydro_b"/>
</dbReference>
<keyword evidence="3" id="KW-1185">Reference proteome</keyword>
<dbReference type="EMBL" id="RBKU01000001">
    <property type="protein sequence ID" value="RKR80466.1"/>
    <property type="molecule type" value="Genomic_DNA"/>
</dbReference>
<protein>
    <submittedName>
        <fullName evidence="2">O-glycosyl hydrolase</fullName>
    </submittedName>
</protein>
<evidence type="ECO:0000313" key="2">
    <source>
        <dbReference type="EMBL" id="RKR80466.1"/>
    </source>
</evidence>
<organism evidence="2 3">
    <name type="scientific">Mucilaginibacter gracilis</name>
    <dbReference type="NCBI Taxonomy" id="423350"/>
    <lineage>
        <taxon>Bacteria</taxon>
        <taxon>Pseudomonadati</taxon>
        <taxon>Bacteroidota</taxon>
        <taxon>Sphingobacteriia</taxon>
        <taxon>Sphingobacteriales</taxon>
        <taxon>Sphingobacteriaceae</taxon>
        <taxon>Mucilaginibacter</taxon>
    </lineage>
</organism>
<evidence type="ECO:0000259" key="1">
    <source>
        <dbReference type="Pfam" id="PF14587"/>
    </source>
</evidence>
<keyword evidence="2" id="KW-0378">Hydrolase</keyword>
<dbReference type="PANTHER" id="PTHR42767:SF1">
    <property type="entry name" value="ENDO-BETA-1,6-GALACTANASE-LIKE DOMAIN-CONTAINING PROTEIN"/>
    <property type="match status" value="1"/>
</dbReference>
<dbReference type="InterPro" id="IPR017853">
    <property type="entry name" value="GH"/>
</dbReference>
<dbReference type="Gene3D" id="2.60.40.1180">
    <property type="entry name" value="Golgi alpha-mannosidase II"/>
    <property type="match status" value="1"/>
</dbReference>
<dbReference type="SUPFAM" id="SSF51445">
    <property type="entry name" value="(Trans)glycosidases"/>
    <property type="match status" value="1"/>
</dbReference>
<dbReference type="PANTHER" id="PTHR42767">
    <property type="entry name" value="ENDO-BETA-1,6-GALACTANASE"/>
    <property type="match status" value="1"/>
</dbReference>
<sequence length="520" mass="56750">MPETDNHCYVNGVDTCNKAEVKIVINLGDEKQTVSSFGASDCWTTKFVGKWANSTKKNLIADYLFSMDNDANGNPKGIGLSLWRFNIGAGSFEQGTASGIPDEYRREECFLNADGTYDWTKQAGQQWFLAAAKSRGVQNFLGFSVSPPVQYTVNNKAFGLANSQLNLKSDKQGAFADFLVAVAKHFQSTGTPFNFISPFNEPQWNWGENPSQEGTGATNNDIAQFVRILGPKIQSAGVSAKIALGEANQWNSLDANNSDNRGDQINQFFNPASSNYIGNVSALEHLLSAHSYFTTCPGSDLVNYRQNVANKRNSIAPSLQLWQSEFGILGDICGQANGYPRNLSIDYGLYVAKVVHNDLTVANVSSWQWWLAVDTYNYSDGLVYITDPAGGYDLNAMKSDGIVSDSKQLWCLGNYSRFIRPGMIRVGAAISDITDAVVAAGSQMVSAYKNPATKQFVIVIINTSGNEKKYTLDTNAIKLANANIDVFTTSASRNLQKSTVTTNKLTLEGRSVTTLTGTYQ</sequence>
<reference evidence="2 3" key="1">
    <citation type="submission" date="2018-10" db="EMBL/GenBank/DDBJ databases">
        <title>Genomic Encyclopedia of Archaeal and Bacterial Type Strains, Phase II (KMG-II): from individual species to whole genera.</title>
        <authorList>
            <person name="Goeker M."/>
        </authorList>
    </citation>
    <scope>NUCLEOTIDE SEQUENCE [LARGE SCALE GENOMIC DNA]</scope>
    <source>
        <strain evidence="2 3">DSM 18602</strain>
    </source>
</reference>
<dbReference type="Pfam" id="PF14587">
    <property type="entry name" value="Glyco_hydr_30_2"/>
    <property type="match status" value="1"/>
</dbReference>
<dbReference type="Proteomes" id="UP000268007">
    <property type="component" value="Unassembled WGS sequence"/>
</dbReference>
<accession>A0A495IUN2</accession>
<comment type="caution">
    <text evidence="2">The sequence shown here is derived from an EMBL/GenBank/DDBJ whole genome shotgun (WGS) entry which is preliminary data.</text>
</comment>